<name>A0A4P6JKC7_KTERU</name>
<evidence type="ECO:0000313" key="2">
    <source>
        <dbReference type="EMBL" id="QBD75604.1"/>
    </source>
</evidence>
<proteinExistence type="predicted"/>
<reference evidence="2 3" key="1">
    <citation type="submission" date="2019-01" db="EMBL/GenBank/DDBJ databases">
        <title>Ktedonosporobacter rubrisoli SCAWS-G2.</title>
        <authorList>
            <person name="Huang Y."/>
            <person name="Yan B."/>
        </authorList>
    </citation>
    <scope>NUCLEOTIDE SEQUENCE [LARGE SCALE GENOMIC DNA]</scope>
    <source>
        <strain evidence="2 3">SCAWS-G2</strain>
    </source>
</reference>
<protein>
    <submittedName>
        <fullName evidence="2">HEAT repeat domain-containing protein</fullName>
    </submittedName>
</protein>
<dbReference type="KEGG" id="kbs:EPA93_06130"/>
<dbReference type="Proteomes" id="UP000290365">
    <property type="component" value="Chromosome"/>
</dbReference>
<dbReference type="AlphaFoldDB" id="A0A4P6JKC7"/>
<dbReference type="InterPro" id="IPR016024">
    <property type="entry name" value="ARM-type_fold"/>
</dbReference>
<accession>A0A4P6JKC7</accession>
<evidence type="ECO:0000313" key="3">
    <source>
        <dbReference type="Proteomes" id="UP000290365"/>
    </source>
</evidence>
<dbReference type="InterPro" id="IPR011989">
    <property type="entry name" value="ARM-like"/>
</dbReference>
<dbReference type="SUPFAM" id="SSF48371">
    <property type="entry name" value="ARM repeat"/>
    <property type="match status" value="1"/>
</dbReference>
<organism evidence="2 3">
    <name type="scientific">Ktedonosporobacter rubrisoli</name>
    <dbReference type="NCBI Taxonomy" id="2509675"/>
    <lineage>
        <taxon>Bacteria</taxon>
        <taxon>Bacillati</taxon>
        <taxon>Chloroflexota</taxon>
        <taxon>Ktedonobacteria</taxon>
        <taxon>Ktedonobacterales</taxon>
        <taxon>Ktedonosporobacteraceae</taxon>
        <taxon>Ktedonosporobacter</taxon>
    </lineage>
</organism>
<evidence type="ECO:0000256" key="1">
    <source>
        <dbReference type="SAM" id="MobiDB-lite"/>
    </source>
</evidence>
<feature type="region of interest" description="Disordered" evidence="1">
    <location>
        <begin position="80"/>
        <end position="101"/>
    </location>
</feature>
<dbReference type="RefSeq" id="WP_129886202.1">
    <property type="nucleotide sequence ID" value="NZ_CP035758.1"/>
</dbReference>
<sequence length="211" mass="23428">MDHYKDPSLSFYRRYIEPYLRAQNEAEREQAVRELGEYLGHEYWRSAVKREHFSRELATLGEDKTYALVEVLAAFLETRRGQPDAWPEEDPYEEGPPLPDQQGEAAVLALKMIKSQWRGQSGPSQLAIPALLKVLAGGYQWNVLETAIGTLGESGDERAIGPLLERLAAGDRRAAKALGQLKASDALLTAMQSPREDVQRAAIEALGLGPV</sequence>
<keyword evidence="3" id="KW-1185">Reference proteome</keyword>
<dbReference type="EMBL" id="CP035758">
    <property type="protein sequence ID" value="QBD75604.1"/>
    <property type="molecule type" value="Genomic_DNA"/>
</dbReference>
<dbReference type="Gene3D" id="1.25.10.10">
    <property type="entry name" value="Leucine-rich Repeat Variant"/>
    <property type="match status" value="1"/>
</dbReference>
<gene>
    <name evidence="2" type="ORF">EPA93_06130</name>
</gene>